<comment type="caution">
    <text evidence="2">The sequence shown here is derived from an EMBL/GenBank/DDBJ whole genome shotgun (WGS) entry which is preliminary data.</text>
</comment>
<dbReference type="AlphaFoldDB" id="A0AAV7NT80"/>
<reference evidence="2" key="1">
    <citation type="journal article" date="2022" name="bioRxiv">
        <title>Sequencing and chromosome-scale assembly of the giantPleurodeles waltlgenome.</title>
        <authorList>
            <person name="Brown T."/>
            <person name="Elewa A."/>
            <person name="Iarovenko S."/>
            <person name="Subramanian E."/>
            <person name="Araus A.J."/>
            <person name="Petzold A."/>
            <person name="Susuki M."/>
            <person name="Suzuki K.-i.T."/>
            <person name="Hayashi T."/>
            <person name="Toyoda A."/>
            <person name="Oliveira C."/>
            <person name="Osipova E."/>
            <person name="Leigh N.D."/>
            <person name="Simon A."/>
            <person name="Yun M.H."/>
        </authorList>
    </citation>
    <scope>NUCLEOTIDE SEQUENCE</scope>
    <source>
        <strain evidence="2">20211129_DDA</strain>
        <tissue evidence="2">Liver</tissue>
    </source>
</reference>
<proteinExistence type="predicted"/>
<accession>A0AAV7NT80</accession>
<dbReference type="Proteomes" id="UP001066276">
    <property type="component" value="Chromosome 8"/>
</dbReference>
<feature type="region of interest" description="Disordered" evidence="1">
    <location>
        <begin position="91"/>
        <end position="110"/>
    </location>
</feature>
<sequence length="369" mass="40495">MNGGVDINPPSGSDRPLRLHNNLDLASVHRKLDEVKNLVLLLIKQLTRDSGLPYGCSCSQPRLDVPYSVMRGTSTIAAVSDPQFQADNQYLQPGSIPTSTPPASHTEGRQAPPEAIQYNCVTDVKDQGFARPDRSGKMTSVDYNKDPGGATGFQVLSGAATSPNHWFESFDDALHLAGMRRLALKKQAQAPGNQGGTLFMVEVPKLSLGVVETLDSLLNKVIYWLRVQRKYLSVIRADIGVVDRHCQPGSKFDFISICFVDRLLMNNLNDSELRTCYLREPSGVGIRLKSSPPSANLPISYVDANGRKADISRKCVLTLTGNNLQLSQDGLRPNKACLIYNSVFNRGTIPQTFKQGILRLLLSPSRIMC</sequence>
<evidence type="ECO:0000313" key="2">
    <source>
        <dbReference type="EMBL" id="KAJ1117844.1"/>
    </source>
</evidence>
<name>A0AAV7NT80_PLEWA</name>
<feature type="compositionally biased region" description="Polar residues" evidence="1">
    <location>
        <begin position="91"/>
        <end position="103"/>
    </location>
</feature>
<keyword evidence="3" id="KW-1185">Reference proteome</keyword>
<evidence type="ECO:0000256" key="1">
    <source>
        <dbReference type="SAM" id="MobiDB-lite"/>
    </source>
</evidence>
<protein>
    <submittedName>
        <fullName evidence="2">Uncharacterized protein</fullName>
    </submittedName>
</protein>
<evidence type="ECO:0000313" key="3">
    <source>
        <dbReference type="Proteomes" id="UP001066276"/>
    </source>
</evidence>
<dbReference type="EMBL" id="JANPWB010000012">
    <property type="protein sequence ID" value="KAJ1117844.1"/>
    <property type="molecule type" value="Genomic_DNA"/>
</dbReference>
<organism evidence="2 3">
    <name type="scientific">Pleurodeles waltl</name>
    <name type="common">Iberian ribbed newt</name>
    <dbReference type="NCBI Taxonomy" id="8319"/>
    <lineage>
        <taxon>Eukaryota</taxon>
        <taxon>Metazoa</taxon>
        <taxon>Chordata</taxon>
        <taxon>Craniata</taxon>
        <taxon>Vertebrata</taxon>
        <taxon>Euteleostomi</taxon>
        <taxon>Amphibia</taxon>
        <taxon>Batrachia</taxon>
        <taxon>Caudata</taxon>
        <taxon>Salamandroidea</taxon>
        <taxon>Salamandridae</taxon>
        <taxon>Pleurodelinae</taxon>
        <taxon>Pleurodeles</taxon>
    </lineage>
</organism>
<gene>
    <name evidence="2" type="ORF">NDU88_006040</name>
</gene>